<evidence type="ECO:0000259" key="1">
    <source>
        <dbReference type="Pfam" id="PF13612"/>
    </source>
</evidence>
<sequence length="182" mass="21118">MIAVQSFYGNHSSATKFFKQFELIPNMLDESRFNRRLHKLGGILFEIFEFISPCFKEICCEMEYIISSFPVKICKNIRISRSKIVKGKQWRGYTASMKSYFYGIKVQLITTKRGVPFAFHFTSGKVADVKALNKILDKFSPESSLYGDSAYTAYDLEDEFLEKYGAFLKTQRKKNSKRPDSK</sequence>
<dbReference type="Pfam" id="PF13612">
    <property type="entry name" value="DDE_Tnp_1_3"/>
    <property type="match status" value="1"/>
</dbReference>
<keyword evidence="3" id="KW-1185">Reference proteome</keyword>
<dbReference type="AlphaFoldDB" id="A0A0B7HPZ0"/>
<reference evidence="3" key="1">
    <citation type="submission" date="2015-01" db="EMBL/GenBank/DDBJ databases">
        <authorList>
            <person name="MANFREDI Pablo"/>
        </authorList>
    </citation>
    <scope>NUCLEOTIDE SEQUENCE [LARGE SCALE GENOMIC DNA]</scope>
    <source>
        <strain evidence="3">Ccyn2B</strain>
    </source>
</reference>
<evidence type="ECO:0000313" key="3">
    <source>
        <dbReference type="Proteomes" id="UP000038055"/>
    </source>
</evidence>
<feature type="domain" description="Transposase DDE" evidence="1">
    <location>
        <begin position="64"/>
        <end position="177"/>
    </location>
</feature>
<dbReference type="Proteomes" id="UP000038055">
    <property type="component" value="Unassembled WGS sequence"/>
</dbReference>
<evidence type="ECO:0000313" key="2">
    <source>
        <dbReference type="EMBL" id="CEN39967.1"/>
    </source>
</evidence>
<dbReference type="NCBIfam" id="NF033520">
    <property type="entry name" value="transpos_IS982"/>
    <property type="match status" value="1"/>
</dbReference>
<protein>
    <submittedName>
        <fullName evidence="2">Transposase</fullName>
    </submittedName>
</protein>
<gene>
    <name evidence="2" type="ORF">CCYN2B_90012</name>
</gene>
<proteinExistence type="predicted"/>
<organism evidence="2 3">
    <name type="scientific">Capnocytophaga cynodegmi</name>
    <dbReference type="NCBI Taxonomy" id="28189"/>
    <lineage>
        <taxon>Bacteria</taxon>
        <taxon>Pseudomonadati</taxon>
        <taxon>Bacteroidota</taxon>
        <taxon>Flavobacteriia</taxon>
        <taxon>Flavobacteriales</taxon>
        <taxon>Flavobacteriaceae</taxon>
        <taxon>Capnocytophaga</taxon>
    </lineage>
</organism>
<name>A0A0B7HPZ0_9FLAO</name>
<accession>A0A0B7HPZ0</accession>
<dbReference type="EMBL" id="CDOD01000067">
    <property type="protein sequence ID" value="CEN39967.1"/>
    <property type="molecule type" value="Genomic_DNA"/>
</dbReference>
<dbReference type="InterPro" id="IPR025668">
    <property type="entry name" value="Tnp_DDE_dom"/>
</dbReference>